<keyword evidence="2" id="KW-1185">Reference proteome</keyword>
<sequence length="84" mass="9796">MSETLIHQLLQQNAEIITVDQEVAALLHRLRVLHREGRDKSEAAGLLVTKLKRLFRLRDQRDRDLQRAADTAEWRCQAARTSHQ</sequence>
<evidence type="ECO:0000313" key="1">
    <source>
        <dbReference type="EMBL" id="MET3869233.1"/>
    </source>
</evidence>
<gene>
    <name evidence="1" type="ORF">ABIC20_006542</name>
</gene>
<proteinExistence type="predicted"/>
<comment type="caution">
    <text evidence="1">The sequence shown here is derived from an EMBL/GenBank/DDBJ whole genome shotgun (WGS) entry which is preliminary data.</text>
</comment>
<evidence type="ECO:0000313" key="2">
    <source>
        <dbReference type="Proteomes" id="UP001549119"/>
    </source>
</evidence>
<dbReference type="Proteomes" id="UP001549119">
    <property type="component" value="Unassembled WGS sequence"/>
</dbReference>
<dbReference type="RefSeq" id="WP_209650230.1">
    <property type="nucleotide sequence ID" value="NZ_JBEPNV010000001.1"/>
</dbReference>
<organism evidence="1 2">
    <name type="scientific">Methylobacterium radiotolerans</name>
    <dbReference type="NCBI Taxonomy" id="31998"/>
    <lineage>
        <taxon>Bacteria</taxon>
        <taxon>Pseudomonadati</taxon>
        <taxon>Pseudomonadota</taxon>
        <taxon>Alphaproteobacteria</taxon>
        <taxon>Hyphomicrobiales</taxon>
        <taxon>Methylobacteriaceae</taxon>
        <taxon>Methylobacterium</taxon>
    </lineage>
</organism>
<name>A0ABV2NRV0_9HYPH</name>
<accession>A0ABV2NRV0</accession>
<protein>
    <submittedName>
        <fullName evidence="1">Uncharacterized protein</fullName>
    </submittedName>
</protein>
<reference evidence="1 2" key="1">
    <citation type="submission" date="2024-06" db="EMBL/GenBank/DDBJ databases">
        <title>Genomics of switchgrass bacterial isolates.</title>
        <authorList>
            <person name="Shade A."/>
        </authorList>
    </citation>
    <scope>NUCLEOTIDE SEQUENCE [LARGE SCALE GENOMIC DNA]</scope>
    <source>
        <strain evidence="1 2">PvP084</strain>
    </source>
</reference>
<dbReference type="EMBL" id="JBEPNW010000002">
    <property type="protein sequence ID" value="MET3869233.1"/>
    <property type="molecule type" value="Genomic_DNA"/>
</dbReference>